<feature type="region of interest" description="Disordered" evidence="1">
    <location>
        <begin position="36"/>
        <end position="57"/>
    </location>
</feature>
<protein>
    <recommendedName>
        <fullName evidence="4">Lipoprotein LpqN</fullName>
    </recommendedName>
</protein>
<name>A0ABY3TKQ9_9MYCO</name>
<evidence type="ECO:0000256" key="1">
    <source>
        <dbReference type="SAM" id="MobiDB-lite"/>
    </source>
</evidence>
<dbReference type="PROSITE" id="PS51257">
    <property type="entry name" value="PROKAR_LIPOPROTEIN"/>
    <property type="match status" value="1"/>
</dbReference>
<keyword evidence="3" id="KW-1185">Reference proteome</keyword>
<sequence length="208" mass="20821">MAYSRKESGRMWVASRAAAGVGAVVALVALSAGCSGNSSSPPHTSGSSSAAGNAAAPNSAEPVDYTKLLIKATDIEAPMSFTAAPPVVNPDGRPGAAVTFSGPENSRVITDTVLVFPDPAAAAGALEAAKNALGGSVKGVPKPADVGTGGTKIEGNSLDNSRGKTVLLFTEGRAFVTIDFDAPAELFPPPEFVTQLGQKQATAIKNGL</sequence>
<dbReference type="Proteomes" id="UP001055337">
    <property type="component" value="Chromosome"/>
</dbReference>
<evidence type="ECO:0008006" key="4">
    <source>
        <dbReference type="Google" id="ProtNLM"/>
    </source>
</evidence>
<evidence type="ECO:0000313" key="2">
    <source>
        <dbReference type="EMBL" id="ULN39870.1"/>
    </source>
</evidence>
<organism evidence="2 3">
    <name type="scientific">Mycolicibacterium crocinum</name>
    <dbReference type="NCBI Taxonomy" id="388459"/>
    <lineage>
        <taxon>Bacteria</taxon>
        <taxon>Bacillati</taxon>
        <taxon>Actinomycetota</taxon>
        <taxon>Actinomycetes</taxon>
        <taxon>Mycobacteriales</taxon>
        <taxon>Mycobacteriaceae</taxon>
        <taxon>Mycolicibacterium</taxon>
    </lineage>
</organism>
<accession>A0ABY3TKQ9</accession>
<gene>
    <name evidence="2" type="ORF">MI149_19395</name>
</gene>
<dbReference type="EMBL" id="CP092362">
    <property type="protein sequence ID" value="ULN39870.1"/>
    <property type="molecule type" value="Genomic_DNA"/>
</dbReference>
<evidence type="ECO:0000313" key="3">
    <source>
        <dbReference type="Proteomes" id="UP001055337"/>
    </source>
</evidence>
<proteinExistence type="predicted"/>
<dbReference type="RefSeq" id="WP_240176747.1">
    <property type="nucleotide sequence ID" value="NZ_CP092362.2"/>
</dbReference>
<reference evidence="2" key="1">
    <citation type="submission" date="2022-08" db="EMBL/GenBank/DDBJ databases">
        <title>Whole genome sequencing of non-tuberculosis mycobacteria type-strains.</title>
        <authorList>
            <person name="Igarashi Y."/>
            <person name="Osugi A."/>
            <person name="Mitarai S."/>
        </authorList>
    </citation>
    <scope>NUCLEOTIDE SEQUENCE</scope>
    <source>
        <strain evidence="2">JCM 16369</strain>
    </source>
</reference>